<organism evidence="9 10">
    <name type="scientific">Cajanus cajan</name>
    <name type="common">Pigeon pea</name>
    <name type="synonym">Cajanus indicus</name>
    <dbReference type="NCBI Taxonomy" id="3821"/>
    <lineage>
        <taxon>Eukaryota</taxon>
        <taxon>Viridiplantae</taxon>
        <taxon>Streptophyta</taxon>
        <taxon>Embryophyta</taxon>
        <taxon>Tracheophyta</taxon>
        <taxon>Spermatophyta</taxon>
        <taxon>Magnoliopsida</taxon>
        <taxon>eudicotyledons</taxon>
        <taxon>Gunneridae</taxon>
        <taxon>Pentapetalae</taxon>
        <taxon>rosids</taxon>
        <taxon>fabids</taxon>
        <taxon>Fabales</taxon>
        <taxon>Fabaceae</taxon>
        <taxon>Papilionoideae</taxon>
        <taxon>50 kb inversion clade</taxon>
        <taxon>NPAAA clade</taxon>
        <taxon>indigoferoid/millettioid clade</taxon>
        <taxon>Phaseoleae</taxon>
        <taxon>Cajanus</taxon>
    </lineage>
</organism>
<sequence>MGWLQSNLPLMAMLMNQFIYAGISLSSRLAFLHGMKPSVYVVYRHVFATIVIAPIAYFSGRNSGSYHLNLKSFSWIFFISLIGITVNQNLFFEGIYLSSSSTASAMANLVPAFTFVIAACTGLESVNIRSMRSIAKILGTVVCVSGALSIALLKGQTLLNVGIGGDNWLMGCLSLFGSCTAWSLWLILQVPASNSHPDHLSFSAWMCFMATFQSAAVTLVVEPDVNAWKIHSLLEFGCSLYAGVMGSAVLFFLQAWCISKRGPLFSAMFNPLFTVIATVLAAILLHEKIYVGSLLGAIGVIIGLYVVLWGKAEEVAVKEEEDPKSQVNSSTEDVNVLIDNESHEKTCKNDLEQPLLSSESPSHR</sequence>
<keyword evidence="10" id="KW-1185">Reference proteome</keyword>
<feature type="transmembrane region" description="Helical" evidence="6">
    <location>
        <begin position="72"/>
        <end position="91"/>
    </location>
</feature>
<dbReference type="InterPro" id="IPR000620">
    <property type="entry name" value="EamA_dom"/>
</dbReference>
<feature type="transmembrane region" description="Helical" evidence="6">
    <location>
        <begin position="200"/>
        <end position="221"/>
    </location>
</feature>
<dbReference type="GO" id="GO:0022857">
    <property type="term" value="F:transmembrane transporter activity"/>
    <property type="evidence" value="ECO:0007669"/>
    <property type="project" value="InterPro"/>
</dbReference>
<dbReference type="AlphaFoldDB" id="A0A151QZY4"/>
<feature type="transmembrane region" description="Helical" evidence="6">
    <location>
        <begin position="42"/>
        <end position="60"/>
    </location>
</feature>
<keyword evidence="5 6" id="KW-0472">Membrane</keyword>
<comment type="subcellular location">
    <subcellularLocation>
        <location evidence="1 6">Membrane</location>
        <topology evidence="1 6">Multi-pass membrane protein</topology>
    </subcellularLocation>
</comment>
<dbReference type="OrthoDB" id="1728340at2759"/>
<feature type="transmembrane region" description="Helical" evidence="6">
    <location>
        <begin position="265"/>
        <end position="283"/>
    </location>
</feature>
<accession>A0A151QZY4</accession>
<feature type="transmembrane region" description="Helical" evidence="6">
    <location>
        <begin position="12"/>
        <end position="30"/>
    </location>
</feature>
<evidence type="ECO:0000256" key="4">
    <source>
        <dbReference type="ARBA" id="ARBA00022989"/>
    </source>
</evidence>
<dbReference type="PANTHER" id="PTHR31218">
    <property type="entry name" value="WAT1-RELATED PROTEIN"/>
    <property type="match status" value="1"/>
</dbReference>
<feature type="transmembrane region" description="Helical" evidence="6">
    <location>
        <begin position="233"/>
        <end position="253"/>
    </location>
</feature>
<dbReference type="InterPro" id="IPR037185">
    <property type="entry name" value="EmrE-like"/>
</dbReference>
<feature type="transmembrane region" description="Helical" evidence="6">
    <location>
        <begin position="168"/>
        <end position="188"/>
    </location>
</feature>
<dbReference type="Proteomes" id="UP000075243">
    <property type="component" value="Unassembled WGS sequence"/>
</dbReference>
<evidence type="ECO:0000256" key="7">
    <source>
        <dbReference type="SAM" id="MobiDB-lite"/>
    </source>
</evidence>
<keyword evidence="4 6" id="KW-1133">Transmembrane helix</keyword>
<feature type="region of interest" description="Disordered" evidence="7">
    <location>
        <begin position="343"/>
        <end position="364"/>
    </location>
</feature>
<feature type="domain" description="EamA" evidence="8">
    <location>
        <begin position="170"/>
        <end position="308"/>
    </location>
</feature>
<dbReference type="Pfam" id="PF00892">
    <property type="entry name" value="EamA"/>
    <property type="match status" value="2"/>
</dbReference>
<dbReference type="InterPro" id="IPR030184">
    <property type="entry name" value="WAT1-related"/>
</dbReference>
<feature type="transmembrane region" description="Helical" evidence="6">
    <location>
        <begin position="135"/>
        <end position="153"/>
    </location>
</feature>
<protein>
    <recommendedName>
        <fullName evidence="6">WAT1-related protein</fullName>
    </recommendedName>
</protein>
<reference evidence="9" key="1">
    <citation type="journal article" date="2012" name="Nat. Biotechnol.">
        <title>Draft genome sequence of pigeonpea (Cajanus cajan), an orphan legume crop of resource-poor farmers.</title>
        <authorList>
            <person name="Varshney R.K."/>
            <person name="Chen W."/>
            <person name="Li Y."/>
            <person name="Bharti A.K."/>
            <person name="Saxena R.K."/>
            <person name="Schlueter J.A."/>
            <person name="Donoghue M.T."/>
            <person name="Azam S."/>
            <person name="Fan G."/>
            <person name="Whaley A.M."/>
            <person name="Farmer A.D."/>
            <person name="Sheridan J."/>
            <person name="Iwata A."/>
            <person name="Tuteja R."/>
            <person name="Penmetsa R.V."/>
            <person name="Wu W."/>
            <person name="Upadhyaya H.D."/>
            <person name="Yang S.P."/>
            <person name="Shah T."/>
            <person name="Saxena K.B."/>
            <person name="Michael T."/>
            <person name="McCombie W.R."/>
            <person name="Yang B."/>
            <person name="Zhang G."/>
            <person name="Yang H."/>
            <person name="Wang J."/>
            <person name="Spillane C."/>
            <person name="Cook D.R."/>
            <person name="May G.D."/>
            <person name="Xu X."/>
            <person name="Jackson S.A."/>
        </authorList>
    </citation>
    <scope>NUCLEOTIDE SEQUENCE [LARGE SCALE GENOMIC DNA]</scope>
</reference>
<evidence type="ECO:0000259" key="8">
    <source>
        <dbReference type="Pfam" id="PF00892"/>
    </source>
</evidence>
<evidence type="ECO:0000256" key="6">
    <source>
        <dbReference type="RuleBase" id="RU363077"/>
    </source>
</evidence>
<proteinExistence type="inferred from homology"/>
<gene>
    <name evidence="9" type="ORF">KK1_043124</name>
</gene>
<evidence type="ECO:0000256" key="3">
    <source>
        <dbReference type="ARBA" id="ARBA00022692"/>
    </source>
</evidence>
<dbReference type="Gramene" id="C.cajan_43928.t">
    <property type="protein sequence ID" value="C.cajan_43928.t"/>
    <property type="gene ID" value="C.cajan_43928"/>
</dbReference>
<keyword evidence="3 6" id="KW-0812">Transmembrane</keyword>
<comment type="similarity">
    <text evidence="2 6">Belongs to the drug/metabolite transporter (DMT) superfamily. Plant drug/metabolite exporter (P-DME) (TC 2.A.7.4) family.</text>
</comment>
<feature type="transmembrane region" description="Helical" evidence="6">
    <location>
        <begin position="103"/>
        <end position="123"/>
    </location>
</feature>
<feature type="domain" description="EamA" evidence="8">
    <location>
        <begin position="11"/>
        <end position="145"/>
    </location>
</feature>
<dbReference type="SUPFAM" id="SSF103481">
    <property type="entry name" value="Multidrug resistance efflux transporter EmrE"/>
    <property type="match status" value="2"/>
</dbReference>
<evidence type="ECO:0000313" key="10">
    <source>
        <dbReference type="Proteomes" id="UP000075243"/>
    </source>
</evidence>
<name>A0A151QZY4_CAJCA</name>
<dbReference type="OMA" id="WCIAQRG"/>
<evidence type="ECO:0000256" key="5">
    <source>
        <dbReference type="ARBA" id="ARBA00023136"/>
    </source>
</evidence>
<evidence type="ECO:0000313" key="9">
    <source>
        <dbReference type="EMBL" id="KYP35819.1"/>
    </source>
</evidence>
<evidence type="ECO:0000256" key="1">
    <source>
        <dbReference type="ARBA" id="ARBA00004141"/>
    </source>
</evidence>
<feature type="transmembrane region" description="Helical" evidence="6">
    <location>
        <begin position="289"/>
        <end position="308"/>
    </location>
</feature>
<feature type="compositionally biased region" description="Low complexity" evidence="7">
    <location>
        <begin position="352"/>
        <end position="364"/>
    </location>
</feature>
<dbReference type="EMBL" id="KQ484313">
    <property type="protein sequence ID" value="KYP35819.1"/>
    <property type="molecule type" value="Genomic_DNA"/>
</dbReference>
<dbReference type="GO" id="GO:0016020">
    <property type="term" value="C:membrane"/>
    <property type="evidence" value="ECO:0007669"/>
    <property type="project" value="UniProtKB-SubCell"/>
</dbReference>
<evidence type="ECO:0000256" key="2">
    <source>
        <dbReference type="ARBA" id="ARBA00007635"/>
    </source>
</evidence>